<dbReference type="EMBL" id="CP020472">
    <property type="protein sequence ID" value="ARD21400.1"/>
    <property type="molecule type" value="Genomic_DNA"/>
</dbReference>
<organism evidence="1 2">
    <name type="scientific">Shewanella japonica</name>
    <dbReference type="NCBI Taxonomy" id="93973"/>
    <lineage>
        <taxon>Bacteria</taxon>
        <taxon>Pseudomonadati</taxon>
        <taxon>Pseudomonadota</taxon>
        <taxon>Gammaproteobacteria</taxon>
        <taxon>Alteromonadales</taxon>
        <taxon>Shewanellaceae</taxon>
        <taxon>Shewanella</taxon>
    </lineage>
</organism>
<accession>A0ABN4YGG1</accession>
<protein>
    <submittedName>
        <fullName evidence="1">Uncharacterized protein</fullName>
    </submittedName>
</protein>
<keyword evidence="2" id="KW-1185">Reference proteome</keyword>
<dbReference type="RefSeq" id="WP_080915125.1">
    <property type="nucleotide sequence ID" value="NZ_CP020472.1"/>
</dbReference>
<dbReference type="InterPro" id="IPR038307">
    <property type="entry name" value="StbB_sf"/>
</dbReference>
<dbReference type="Gene3D" id="6.10.290.20">
    <property type="match status" value="1"/>
</dbReference>
<sequence length="321" mass="35783">MRIQCTFNLAPELHKQHSFAIDNLRAWQETEKSRGDDKDIALQRRSHFHRDIYLSGLYLHQVSADLPRLISEQYHVDSVSAARLMKQISLFDDTESDPAIEPSLATSHQGLEEAQWQQLEAILASHREEVLKQQEASAQQELQAQQSLYQSHFEKMQLNTTEAVGGLEASLCGKLTTELQETINSADINRVDINCVEISSALTTLSEQVATVEHNNQKMLSVLTQQIESMSASLPDNVLSAQDNLVPFTDIQTSIETNQKAIQQSILLLQQQLTSQFQVVADKLNQGLSVSGSQMGATELAESQLTSQLARASKVKSKGLW</sequence>
<dbReference type="Proteomes" id="UP000191820">
    <property type="component" value="Chromosome"/>
</dbReference>
<evidence type="ECO:0000313" key="1">
    <source>
        <dbReference type="EMBL" id="ARD21400.1"/>
    </source>
</evidence>
<reference evidence="1 2" key="1">
    <citation type="submission" date="2017-03" db="EMBL/GenBank/DDBJ databases">
        <title>Genome sequencing of Shewanella japonica KCTC 22435.</title>
        <authorList>
            <person name="Kim K.M."/>
        </authorList>
    </citation>
    <scope>NUCLEOTIDE SEQUENCE [LARGE SCALE GENOMIC DNA]</scope>
    <source>
        <strain evidence="1 2">KCTC 22435</strain>
    </source>
</reference>
<proteinExistence type="predicted"/>
<name>A0ABN4YGG1_9GAMM</name>
<gene>
    <name evidence="1" type="ORF">SJ2017_1069</name>
</gene>
<evidence type="ECO:0000313" key="2">
    <source>
        <dbReference type="Proteomes" id="UP000191820"/>
    </source>
</evidence>